<proteinExistence type="predicted"/>
<dbReference type="PATRIC" id="fig|1304275.5.peg.15"/>
<dbReference type="SUPFAM" id="SSF50129">
    <property type="entry name" value="GroES-like"/>
    <property type="match status" value="1"/>
</dbReference>
<dbReference type="InterPro" id="IPR011032">
    <property type="entry name" value="GroES-like_sf"/>
</dbReference>
<evidence type="ECO:0000313" key="3">
    <source>
        <dbReference type="EMBL" id="KEZ79098.1"/>
    </source>
</evidence>
<dbReference type="Gene3D" id="3.90.180.10">
    <property type="entry name" value="Medium-chain alcohol dehydrogenases, catalytic domain"/>
    <property type="match status" value="1"/>
</dbReference>
<dbReference type="GO" id="GO:0016491">
    <property type="term" value="F:oxidoreductase activity"/>
    <property type="evidence" value="ECO:0007669"/>
    <property type="project" value="InterPro"/>
</dbReference>
<dbReference type="CDD" id="cd08272">
    <property type="entry name" value="MDR6"/>
    <property type="match status" value="1"/>
</dbReference>
<dbReference type="eggNOG" id="COG0604">
    <property type="taxonomic scope" value="Bacteria"/>
</dbReference>
<dbReference type="PANTHER" id="PTHR44154">
    <property type="entry name" value="QUINONE OXIDOREDUCTASE"/>
    <property type="match status" value="1"/>
</dbReference>
<reference evidence="3 4" key="1">
    <citation type="submission" date="2013-03" db="EMBL/GenBank/DDBJ databases">
        <title>Salinisphaera hydrothermalis C41B8 Genome Sequencing.</title>
        <authorList>
            <person name="Li C."/>
            <person name="Lai Q."/>
            <person name="Shao Z."/>
        </authorList>
    </citation>
    <scope>NUCLEOTIDE SEQUENCE [LARGE SCALE GENOMIC DNA]</scope>
    <source>
        <strain evidence="3 4">C41B8</strain>
    </source>
</reference>
<keyword evidence="4" id="KW-1185">Reference proteome</keyword>
<sequence>MQVQQTREFGTPDVFEAAEVALPEPGPGQIRVRQIASSVNPVDTKLRAAGPAIAPALPAVLGCDVAGEVDAVGDNVRRFVPGDAVYGCAAGLVGRGGAYGEYVVVDAELMAAKPANLGWRETAALPLVTITAWEALVDRARVVPGDHVLIHGGTGGVGHIAIQIAKAQGARVATTVSSADKAAIARRCGADETIHYREESVEDYVERLTGGRGFDVVFDATGGSDLAKSFAAVRVNGQVVTIVSQYSADLTPMHTKSLTLHAVFMLTAMLHGVNPAHHAEILTKAGGLVAAGQLMPLLDERRFNLGDVGAAHAHLEAGAALGKIVIDIADEARNA</sequence>
<feature type="domain" description="Enoyl reductase (ER)" evidence="2">
    <location>
        <begin position="10"/>
        <end position="326"/>
    </location>
</feature>
<evidence type="ECO:0000256" key="1">
    <source>
        <dbReference type="ARBA" id="ARBA00022857"/>
    </source>
</evidence>
<protein>
    <submittedName>
        <fullName evidence="3">Alcohol dehydrogenase</fullName>
    </submittedName>
</protein>
<comment type="caution">
    <text evidence="3">The sequence shown here is derived from an EMBL/GenBank/DDBJ whole genome shotgun (WGS) entry which is preliminary data.</text>
</comment>
<dbReference type="Gene3D" id="3.40.50.720">
    <property type="entry name" value="NAD(P)-binding Rossmann-like Domain"/>
    <property type="match status" value="1"/>
</dbReference>
<accession>A0A084IQW4</accession>
<organism evidence="3 4">
    <name type="scientific">Salinisphaera hydrothermalis (strain C41B8)</name>
    <dbReference type="NCBI Taxonomy" id="1304275"/>
    <lineage>
        <taxon>Bacteria</taxon>
        <taxon>Pseudomonadati</taxon>
        <taxon>Pseudomonadota</taxon>
        <taxon>Gammaproteobacteria</taxon>
        <taxon>Salinisphaerales</taxon>
        <taxon>Salinisphaeraceae</taxon>
        <taxon>Salinisphaera</taxon>
    </lineage>
</organism>
<dbReference type="InterPro" id="IPR036291">
    <property type="entry name" value="NAD(P)-bd_dom_sf"/>
</dbReference>
<dbReference type="Pfam" id="PF13602">
    <property type="entry name" value="ADH_zinc_N_2"/>
    <property type="match status" value="1"/>
</dbReference>
<evidence type="ECO:0000313" key="4">
    <source>
        <dbReference type="Proteomes" id="UP000028302"/>
    </source>
</evidence>
<keyword evidence="1" id="KW-0521">NADP</keyword>
<dbReference type="RefSeq" id="WP_037332578.1">
    <property type="nucleotide sequence ID" value="NZ_APNK01000001.1"/>
</dbReference>
<dbReference type="InterPro" id="IPR020843">
    <property type="entry name" value="ER"/>
</dbReference>
<dbReference type="SMART" id="SM00829">
    <property type="entry name" value="PKS_ER"/>
    <property type="match status" value="1"/>
</dbReference>
<dbReference type="OrthoDB" id="9785812at2"/>
<dbReference type="PANTHER" id="PTHR44154:SF1">
    <property type="entry name" value="QUINONE OXIDOREDUCTASE"/>
    <property type="match status" value="1"/>
</dbReference>
<dbReference type="STRING" id="1304275.C41B8_00075"/>
<dbReference type="AlphaFoldDB" id="A0A084IQW4"/>
<dbReference type="Pfam" id="PF08240">
    <property type="entry name" value="ADH_N"/>
    <property type="match status" value="1"/>
</dbReference>
<dbReference type="EMBL" id="APNK01000001">
    <property type="protein sequence ID" value="KEZ79098.1"/>
    <property type="molecule type" value="Genomic_DNA"/>
</dbReference>
<name>A0A084IQW4_SALHC</name>
<dbReference type="InterPro" id="IPR051603">
    <property type="entry name" value="Zinc-ADH_QOR/CCCR"/>
</dbReference>
<evidence type="ECO:0000259" key="2">
    <source>
        <dbReference type="SMART" id="SM00829"/>
    </source>
</evidence>
<dbReference type="Proteomes" id="UP000028302">
    <property type="component" value="Unassembled WGS sequence"/>
</dbReference>
<dbReference type="InterPro" id="IPR013154">
    <property type="entry name" value="ADH-like_N"/>
</dbReference>
<dbReference type="SUPFAM" id="SSF51735">
    <property type="entry name" value="NAD(P)-binding Rossmann-fold domains"/>
    <property type="match status" value="1"/>
</dbReference>
<gene>
    <name evidence="3" type="ORF">C41B8_00075</name>
</gene>